<feature type="domain" description="DUF559" evidence="1">
    <location>
        <begin position="10"/>
        <end position="115"/>
    </location>
</feature>
<dbReference type="PANTHER" id="PTHR38590:SF1">
    <property type="entry name" value="BLL0828 PROTEIN"/>
    <property type="match status" value="1"/>
</dbReference>
<organism evidence="2">
    <name type="scientific">Chelativorans sp. (strain BNC1)</name>
    <dbReference type="NCBI Taxonomy" id="266779"/>
    <lineage>
        <taxon>Bacteria</taxon>
        <taxon>Pseudomonadati</taxon>
        <taxon>Pseudomonadota</taxon>
        <taxon>Alphaproteobacteria</taxon>
        <taxon>Hyphomicrobiales</taxon>
        <taxon>Phyllobacteriaceae</taxon>
        <taxon>Chelativorans</taxon>
    </lineage>
</organism>
<dbReference type="InterPro" id="IPR011335">
    <property type="entry name" value="Restrct_endonuc-II-like"/>
</dbReference>
<dbReference type="OrthoDB" id="9798754at2"/>
<evidence type="ECO:0000259" key="1">
    <source>
        <dbReference type="Pfam" id="PF04480"/>
    </source>
</evidence>
<evidence type="ECO:0000313" key="2">
    <source>
        <dbReference type="EMBL" id="ABG62363.1"/>
    </source>
</evidence>
<dbReference type="InterPro" id="IPR047216">
    <property type="entry name" value="Endonuclease_DUF559_bact"/>
</dbReference>
<dbReference type="CDD" id="cd01038">
    <property type="entry name" value="Endonuclease_DUF559"/>
    <property type="match status" value="1"/>
</dbReference>
<name>Q11JR2_CHESB</name>
<dbReference type="HOGENOM" id="CLU_107928_1_1_5"/>
<sequence>MPHTPVPGRNRRNAKAMRNAMTDAELKLWNSLRAHRLAGLGFRRQMPIAGYIADFACPAEELIVEVDGSQHGEPNTARRDELRTARLKADGWTILRFWNDEILRDIDGVCRHIVAAAGLIAGDAARAGVLHEKELTQ</sequence>
<protein>
    <recommendedName>
        <fullName evidence="1">DUF559 domain-containing protein</fullName>
    </recommendedName>
</protein>
<dbReference type="AlphaFoldDB" id="Q11JR2"/>
<dbReference type="Pfam" id="PF04480">
    <property type="entry name" value="DUF559"/>
    <property type="match status" value="1"/>
</dbReference>
<proteinExistence type="predicted"/>
<dbReference type="InterPro" id="IPR007569">
    <property type="entry name" value="DUF559"/>
</dbReference>
<dbReference type="Gene3D" id="3.40.960.10">
    <property type="entry name" value="VSR Endonuclease"/>
    <property type="match status" value="1"/>
</dbReference>
<dbReference type="EMBL" id="CP000390">
    <property type="protein sequence ID" value="ABG62363.1"/>
    <property type="molecule type" value="Genomic_DNA"/>
</dbReference>
<dbReference type="eggNOG" id="COG2852">
    <property type="taxonomic scope" value="Bacteria"/>
</dbReference>
<dbReference type="PANTHER" id="PTHR38590">
    <property type="entry name" value="BLL0828 PROTEIN"/>
    <property type="match status" value="1"/>
</dbReference>
<reference evidence="2" key="1">
    <citation type="submission" date="2006-06" db="EMBL/GenBank/DDBJ databases">
        <title>Complete sequence of chromosome of Chelativorans sp. BNC1.</title>
        <authorList>
            <consortium name="US DOE Joint Genome Institute"/>
            <person name="Copeland A."/>
            <person name="Lucas S."/>
            <person name="Lapidus A."/>
            <person name="Barry K."/>
            <person name="Detter J.C."/>
            <person name="Glavina del Rio T."/>
            <person name="Hammon N."/>
            <person name="Israni S."/>
            <person name="Dalin E."/>
            <person name="Tice H."/>
            <person name="Pitluck S."/>
            <person name="Chertkov O."/>
            <person name="Brettin T."/>
            <person name="Bruce D."/>
            <person name="Han C."/>
            <person name="Tapia R."/>
            <person name="Gilna P."/>
            <person name="Schmutz J."/>
            <person name="Larimer F."/>
            <person name="Land M."/>
            <person name="Hauser L."/>
            <person name="Kyrpides N."/>
            <person name="Mikhailova N."/>
            <person name="Richardson P."/>
        </authorList>
    </citation>
    <scope>NUCLEOTIDE SEQUENCE</scope>
    <source>
        <strain evidence="2">BNC1</strain>
    </source>
</reference>
<dbReference type="STRING" id="266779.Meso_0966"/>
<gene>
    <name evidence="2" type="ordered locus">Meso_0966</name>
</gene>
<dbReference type="KEGG" id="mes:Meso_0966"/>
<accession>Q11JR2</accession>
<dbReference type="SUPFAM" id="SSF52980">
    <property type="entry name" value="Restriction endonuclease-like"/>
    <property type="match status" value="1"/>
</dbReference>